<dbReference type="Proteomes" id="UP000237684">
    <property type="component" value="Unassembled WGS sequence"/>
</dbReference>
<dbReference type="EMBL" id="NIGF01000008">
    <property type="protein sequence ID" value="PQV63841.1"/>
    <property type="molecule type" value="Genomic_DNA"/>
</dbReference>
<keyword evidence="1" id="KW-0472">Membrane</keyword>
<name>A0A2S8SSR3_9BACT</name>
<proteinExistence type="predicted"/>
<evidence type="ECO:0000313" key="2">
    <source>
        <dbReference type="EMBL" id="PQV63841.1"/>
    </source>
</evidence>
<reference evidence="2 3" key="1">
    <citation type="journal article" date="2018" name="Syst. Appl. Microbiol.">
        <title>Abditibacterium utsteinense sp. nov., the first cultivated member of candidate phylum FBP, isolated from ice-free Antarctic soil samples.</title>
        <authorList>
            <person name="Tahon G."/>
            <person name="Tytgat B."/>
            <person name="Lebbe L."/>
            <person name="Carlier A."/>
            <person name="Willems A."/>
        </authorList>
    </citation>
    <scope>NUCLEOTIDE SEQUENCE [LARGE SCALE GENOMIC DNA]</scope>
    <source>
        <strain evidence="2 3">LMG 29911</strain>
    </source>
</reference>
<organism evidence="2 3">
    <name type="scientific">Abditibacterium utsteinense</name>
    <dbReference type="NCBI Taxonomy" id="1960156"/>
    <lineage>
        <taxon>Bacteria</taxon>
        <taxon>Pseudomonadati</taxon>
        <taxon>Abditibacteriota</taxon>
        <taxon>Abditibacteriia</taxon>
        <taxon>Abditibacteriales</taxon>
        <taxon>Abditibacteriaceae</taxon>
        <taxon>Abditibacterium</taxon>
    </lineage>
</organism>
<evidence type="ECO:0000256" key="1">
    <source>
        <dbReference type="SAM" id="Phobius"/>
    </source>
</evidence>
<dbReference type="InParanoid" id="A0A2S8SSR3"/>
<protein>
    <submittedName>
        <fullName evidence="2">Uncharacterized protein</fullName>
    </submittedName>
</protein>
<gene>
    <name evidence="2" type="ORF">B1R32_10845</name>
</gene>
<dbReference type="AlphaFoldDB" id="A0A2S8SSR3"/>
<feature type="transmembrane region" description="Helical" evidence="1">
    <location>
        <begin position="30"/>
        <end position="48"/>
    </location>
</feature>
<sequence>MDWQKIGGAQVLIQRIVQRKSKFSSHLTSLLVWLTLLLHLGAGFVYILNGFNQTASFRATQNGISWTNWRQKHCHSWPEVKSLILKTGNKGEDVLEIRYRKNAQETEAFEIDLKDVRNFSALVNFLEKSTELQVRRLK</sequence>
<accession>A0A2S8SSR3</accession>
<keyword evidence="1" id="KW-0812">Transmembrane</keyword>
<keyword evidence="3" id="KW-1185">Reference proteome</keyword>
<keyword evidence="1" id="KW-1133">Transmembrane helix</keyword>
<evidence type="ECO:0000313" key="3">
    <source>
        <dbReference type="Proteomes" id="UP000237684"/>
    </source>
</evidence>
<comment type="caution">
    <text evidence="2">The sequence shown here is derived from an EMBL/GenBank/DDBJ whole genome shotgun (WGS) entry which is preliminary data.</text>
</comment>